<dbReference type="RefSeq" id="WP_092895166.1">
    <property type="nucleotide sequence ID" value="NZ_FOKK01000003.1"/>
</dbReference>
<proteinExistence type="predicted"/>
<dbReference type="STRING" id="237018.SAMN04489723_103241"/>
<organism evidence="2 3">
    <name type="scientific">Algoriphagus aquimarinus</name>
    <dbReference type="NCBI Taxonomy" id="237018"/>
    <lineage>
        <taxon>Bacteria</taxon>
        <taxon>Pseudomonadati</taxon>
        <taxon>Bacteroidota</taxon>
        <taxon>Cytophagia</taxon>
        <taxon>Cytophagales</taxon>
        <taxon>Cyclobacteriaceae</taxon>
        <taxon>Algoriphagus</taxon>
    </lineage>
</organism>
<dbReference type="Proteomes" id="UP000198790">
    <property type="component" value="Unassembled WGS sequence"/>
</dbReference>
<sequence>MKVYRIAGKKHASDISGSGAAMFGGRWNKKGSPVLYTGESKAIALLEIVIHTPPAIVPALDILTLEIPDDSIYGIEIKDLPDNWTNYPAPSILAEIAEEWISSNRSIALKVPSSVIHSSRNYILNCRHPEYHRVKVIEQVEFRFDQRLIK</sequence>
<accession>A0A1I0XMN3</accession>
<gene>
    <name evidence="2" type="ORF">SAMN04489723_103241</name>
</gene>
<evidence type="ECO:0000313" key="2">
    <source>
        <dbReference type="EMBL" id="SFB01448.1"/>
    </source>
</evidence>
<keyword evidence="3" id="KW-1185">Reference proteome</keyword>
<name>A0A1I0XMN3_9BACT</name>
<feature type="domain" description="RES" evidence="1">
    <location>
        <begin position="14"/>
        <end position="138"/>
    </location>
</feature>
<protein>
    <submittedName>
        <fullName evidence="2">RES domain-containing protein</fullName>
    </submittedName>
</protein>
<dbReference type="InterPro" id="IPR014914">
    <property type="entry name" value="RES_dom"/>
</dbReference>
<dbReference type="EMBL" id="FOKK01000003">
    <property type="protein sequence ID" value="SFB01448.1"/>
    <property type="molecule type" value="Genomic_DNA"/>
</dbReference>
<evidence type="ECO:0000313" key="3">
    <source>
        <dbReference type="Proteomes" id="UP000198790"/>
    </source>
</evidence>
<dbReference type="AlphaFoldDB" id="A0A1I0XMN3"/>
<reference evidence="2 3" key="1">
    <citation type="submission" date="2016-10" db="EMBL/GenBank/DDBJ databases">
        <authorList>
            <person name="de Groot N.N."/>
        </authorList>
    </citation>
    <scope>NUCLEOTIDE SEQUENCE [LARGE SCALE GENOMIC DNA]</scope>
    <source>
        <strain evidence="2 3">DSM 23399</strain>
    </source>
</reference>
<dbReference type="OrthoDB" id="9789501at2"/>
<evidence type="ECO:0000259" key="1">
    <source>
        <dbReference type="SMART" id="SM00953"/>
    </source>
</evidence>
<dbReference type="Pfam" id="PF08808">
    <property type="entry name" value="RES"/>
    <property type="match status" value="1"/>
</dbReference>
<dbReference type="SMART" id="SM00953">
    <property type="entry name" value="RES"/>
    <property type="match status" value="1"/>
</dbReference>